<feature type="signal peptide" evidence="1">
    <location>
        <begin position="1"/>
        <end position="25"/>
    </location>
</feature>
<sequence>MMPKRLALAMAPAIALMGLCLPAAAQTIDSVYTDLDLALCTVQKADDFGAVFACPGYKGTPLMVAEGDLRFFLSYGFRAYEETVAGQTLAPFNTLGPRLEWRISNRTGDFRPFATIVRYRLDDGDPLTRGVEILVVSRVAEGNSCHIGYVRASGNPDANDEAREIADRLAPDFDCRADAIETVGDLTPIGY</sequence>
<name>A0A433X5K5_9HYPH</name>
<comment type="caution">
    <text evidence="2">The sequence shown here is derived from an EMBL/GenBank/DDBJ whole genome shotgun (WGS) entry which is preliminary data.</text>
</comment>
<dbReference type="AlphaFoldDB" id="A0A433X5K5"/>
<evidence type="ECO:0000313" key="2">
    <source>
        <dbReference type="EMBL" id="RUT29366.1"/>
    </source>
</evidence>
<proteinExistence type="predicted"/>
<evidence type="ECO:0000256" key="1">
    <source>
        <dbReference type="SAM" id="SignalP"/>
    </source>
</evidence>
<keyword evidence="3" id="KW-1185">Reference proteome</keyword>
<dbReference type="OrthoDB" id="7427667at2"/>
<protein>
    <submittedName>
        <fullName evidence="2">Uncharacterized protein</fullName>
    </submittedName>
</protein>
<reference evidence="2 3" key="1">
    <citation type="journal article" date="2016" name="Int. J. Syst. Evol. Microbiol.">
        <title>Arsenicitalea aurantiaca gen. nov., sp. nov., a new member of the family Hyphomicrobiaceae, isolated from high-arsenic sediment.</title>
        <authorList>
            <person name="Mu Y."/>
            <person name="Zhou L."/>
            <person name="Zeng X.C."/>
            <person name="Liu L."/>
            <person name="Pan Y."/>
            <person name="Chen X."/>
            <person name="Wang J."/>
            <person name="Li S."/>
            <person name="Li W.J."/>
            <person name="Wang Y."/>
        </authorList>
    </citation>
    <scope>NUCLEOTIDE SEQUENCE [LARGE SCALE GENOMIC DNA]</scope>
    <source>
        <strain evidence="2 3">42-50</strain>
    </source>
</reference>
<dbReference type="RefSeq" id="WP_127189355.1">
    <property type="nucleotide sequence ID" value="NZ_RZNJ01000005.1"/>
</dbReference>
<keyword evidence="1" id="KW-0732">Signal</keyword>
<feature type="chain" id="PRO_5019093957" evidence="1">
    <location>
        <begin position="26"/>
        <end position="191"/>
    </location>
</feature>
<accession>A0A433X5K5</accession>
<gene>
    <name evidence="2" type="ORF">EMQ25_14700</name>
</gene>
<organism evidence="2 3">
    <name type="scientific">Arsenicitalea aurantiaca</name>
    <dbReference type="NCBI Taxonomy" id="1783274"/>
    <lineage>
        <taxon>Bacteria</taxon>
        <taxon>Pseudomonadati</taxon>
        <taxon>Pseudomonadota</taxon>
        <taxon>Alphaproteobacteria</taxon>
        <taxon>Hyphomicrobiales</taxon>
        <taxon>Devosiaceae</taxon>
        <taxon>Arsenicitalea</taxon>
    </lineage>
</organism>
<dbReference type="EMBL" id="RZNJ01000005">
    <property type="protein sequence ID" value="RUT29366.1"/>
    <property type="molecule type" value="Genomic_DNA"/>
</dbReference>
<evidence type="ECO:0000313" key="3">
    <source>
        <dbReference type="Proteomes" id="UP000281547"/>
    </source>
</evidence>
<dbReference type="Proteomes" id="UP000281547">
    <property type="component" value="Unassembled WGS sequence"/>
</dbReference>